<dbReference type="InterPro" id="IPR052016">
    <property type="entry name" value="Bact_Sigma-Reg"/>
</dbReference>
<dbReference type="Gene3D" id="3.60.40.10">
    <property type="entry name" value="PPM-type phosphatase domain"/>
    <property type="match status" value="1"/>
</dbReference>
<feature type="coiled-coil region" evidence="3">
    <location>
        <begin position="110"/>
        <end position="147"/>
    </location>
</feature>
<dbReference type="InterPro" id="IPR003594">
    <property type="entry name" value="HATPase_dom"/>
</dbReference>
<dbReference type="Pfam" id="PF07228">
    <property type="entry name" value="SpoIIE"/>
    <property type="match status" value="1"/>
</dbReference>
<dbReference type="SMART" id="SM00448">
    <property type="entry name" value="REC"/>
    <property type="match status" value="1"/>
</dbReference>
<dbReference type="SUPFAM" id="SSF55874">
    <property type="entry name" value="ATPase domain of HSP90 chaperone/DNA topoisomerase II/histidine kinase"/>
    <property type="match status" value="1"/>
</dbReference>
<dbReference type="EMBL" id="LO017727">
    <property type="protein sequence ID" value="CRH07450.1"/>
    <property type="molecule type" value="Genomic_DNA"/>
</dbReference>
<dbReference type="PANTHER" id="PTHR43156:SF2">
    <property type="entry name" value="STAGE II SPORULATION PROTEIN E"/>
    <property type="match status" value="1"/>
</dbReference>
<dbReference type="SMART" id="SM00331">
    <property type="entry name" value="PP2C_SIG"/>
    <property type="match status" value="1"/>
</dbReference>
<protein>
    <submittedName>
        <fullName evidence="5">Putative response regulator receiver protein</fullName>
    </submittedName>
</protein>
<evidence type="ECO:0000313" key="5">
    <source>
        <dbReference type="EMBL" id="CRH07450.1"/>
    </source>
</evidence>
<dbReference type="Pfam" id="PF00072">
    <property type="entry name" value="Response_reg"/>
    <property type="match status" value="1"/>
</dbReference>
<keyword evidence="1" id="KW-0378">Hydrolase</keyword>
<dbReference type="SUPFAM" id="SSF52172">
    <property type="entry name" value="CheY-like"/>
    <property type="match status" value="1"/>
</dbReference>
<keyword evidence="2" id="KW-0597">Phosphoprotein</keyword>
<dbReference type="InterPro" id="IPR036890">
    <property type="entry name" value="HATPase_C_sf"/>
</dbReference>
<dbReference type="Pfam" id="PF02518">
    <property type="entry name" value="HATPase_c"/>
    <property type="match status" value="1"/>
</dbReference>
<organism evidence="5">
    <name type="scientific">Magnetococcus massalia (strain MO-1)</name>
    <dbReference type="NCBI Taxonomy" id="451514"/>
    <lineage>
        <taxon>Bacteria</taxon>
        <taxon>Pseudomonadati</taxon>
        <taxon>Pseudomonadota</taxon>
        <taxon>Magnetococcia</taxon>
        <taxon>Magnetococcales</taxon>
        <taxon>Magnetococcaceae</taxon>
        <taxon>Magnetococcus</taxon>
    </lineage>
</organism>
<evidence type="ECO:0000259" key="4">
    <source>
        <dbReference type="PROSITE" id="PS50110"/>
    </source>
</evidence>
<dbReference type="Gene3D" id="3.30.565.10">
    <property type="entry name" value="Histidine kinase-like ATPase, C-terminal domain"/>
    <property type="match status" value="1"/>
</dbReference>
<reference evidence="5" key="1">
    <citation type="submission" date="2015-04" db="EMBL/GenBank/DDBJ databases">
        <authorList>
            <person name="Syromyatnikov M.Y."/>
            <person name="Popov V.N."/>
        </authorList>
    </citation>
    <scope>NUCLEOTIDE SEQUENCE</scope>
    <source>
        <strain evidence="5">MO-1</strain>
    </source>
</reference>
<dbReference type="InterPro" id="IPR001789">
    <property type="entry name" value="Sig_transdc_resp-reg_receiver"/>
</dbReference>
<dbReference type="InterPro" id="IPR011006">
    <property type="entry name" value="CheY-like_superfamily"/>
</dbReference>
<evidence type="ECO:0000256" key="3">
    <source>
        <dbReference type="SAM" id="Coils"/>
    </source>
</evidence>
<dbReference type="CDD" id="cd17546">
    <property type="entry name" value="REC_hyHK_CKI1_RcsC-like"/>
    <property type="match status" value="1"/>
</dbReference>
<dbReference type="InterPro" id="IPR036457">
    <property type="entry name" value="PPM-type-like_dom_sf"/>
</dbReference>
<dbReference type="AlphaFoldDB" id="A0A1S7LKQ4"/>
<accession>A0A1S7LKQ4</accession>
<sequence length="563" mass="62577">MKILIVDDDRINSTILTRLLEKEGHTVLSAPNGQQGVALFSTEDPDLVLMDIRMPLMNGYEAAKRIKSLSPERFVPIIFLTAVTDEEGLAKCIDAGGDDFLTKPFNRTILQAKIGAMERIRQLHKELQQQKELLERHQQTIRQELEVGKHLFTNIVRAGNLLDAPCLQHWTAPMSLFNGDLLMASFNPAGGLHIMLGDFTGHGLSAAVGALPISEIFYGLTAQGFSISDLVEEMNAKLIKILPARMFCAACLIEIDPRQKSILVWNGGLPDVMITNGEGEVTQRIISTHLPLGVAPFSADDRGVELIEMKSDYRVYLYSDGLTEAINAEGEMYGTDRLDLLFDSDVAGEERFQAILEDVKKFRSSAPQNDDISLLEIDCARASLPANGNSLNRHYKQLKPAPWSMNFTFDLAMLGQMDPLPTMVNAIMNIQAPSGHRERLYIILSELFTNALDHGLLHLESKIKDTPAGFSEYYNQREARLAELTEGTIHVDLTHEPDEQGGIFTIRVEDNGLGFEVDNVFSSIESNFSRGCRGIALVRSLCQSLNYTESGRVATAVYPWKIH</sequence>
<dbReference type="Gene3D" id="3.40.50.2300">
    <property type="match status" value="1"/>
</dbReference>
<evidence type="ECO:0000256" key="2">
    <source>
        <dbReference type="PROSITE-ProRule" id="PRU00169"/>
    </source>
</evidence>
<dbReference type="GO" id="GO:0000160">
    <property type="term" value="P:phosphorelay signal transduction system"/>
    <property type="evidence" value="ECO:0007669"/>
    <property type="project" value="InterPro"/>
</dbReference>
<gene>
    <name evidence="5" type="ORF">MAGMO_3313</name>
</gene>
<feature type="domain" description="Response regulatory" evidence="4">
    <location>
        <begin position="2"/>
        <end position="118"/>
    </location>
</feature>
<dbReference type="InterPro" id="IPR001932">
    <property type="entry name" value="PPM-type_phosphatase-like_dom"/>
</dbReference>
<dbReference type="PROSITE" id="PS50110">
    <property type="entry name" value="RESPONSE_REGULATORY"/>
    <property type="match status" value="1"/>
</dbReference>
<proteinExistence type="predicted"/>
<feature type="modified residue" description="4-aspartylphosphate" evidence="2">
    <location>
        <position position="51"/>
    </location>
</feature>
<dbReference type="PANTHER" id="PTHR43156">
    <property type="entry name" value="STAGE II SPORULATION PROTEIN E-RELATED"/>
    <property type="match status" value="1"/>
</dbReference>
<keyword evidence="3" id="KW-0175">Coiled coil</keyword>
<evidence type="ECO:0000256" key="1">
    <source>
        <dbReference type="ARBA" id="ARBA00022801"/>
    </source>
</evidence>
<dbReference type="GO" id="GO:0016791">
    <property type="term" value="F:phosphatase activity"/>
    <property type="evidence" value="ECO:0007669"/>
    <property type="project" value="TreeGrafter"/>
</dbReference>
<dbReference type="CDD" id="cd16936">
    <property type="entry name" value="HATPase_RsbW-like"/>
    <property type="match status" value="1"/>
</dbReference>
<name>A0A1S7LKQ4_MAGMO</name>